<dbReference type="Gene3D" id="2.30.110.10">
    <property type="entry name" value="Electron Transport, Fmn-binding Protein, Chain A"/>
    <property type="match status" value="1"/>
</dbReference>
<dbReference type="GeneID" id="301303337"/>
<evidence type="ECO:0000313" key="4">
    <source>
        <dbReference type="Proteomes" id="UP000032254"/>
    </source>
</evidence>
<dbReference type="NCBIfam" id="TIGR00026">
    <property type="entry name" value="hi_GC_TIGR00026"/>
    <property type="match status" value="1"/>
</dbReference>
<dbReference type="OrthoDB" id="8225825at2"/>
<dbReference type="PANTHER" id="PTHR39428">
    <property type="entry name" value="F420H(2)-DEPENDENT QUINONE REDUCTASE RV1261C"/>
    <property type="match status" value="1"/>
</dbReference>
<comment type="caution">
    <text evidence="3">The sequence shown here is derived from an EMBL/GenBank/DDBJ whole genome shotgun (WGS) entry which is preliminary data.</text>
</comment>
<sequence>MGTSPKPPPRWFVRSAWLAHKALLRVTADRVGLSAPTPGGRFGMLRLHTTGRRSGRPRAVIVGYIRDGDRLVTLAMNGWDAADPAWWLNLQAHPRATVDLGGESREVTAHRATGAERDRLWSALHDYRGYGDLDGLAAHRGRDTAIVVLTPVPA</sequence>
<dbReference type="Proteomes" id="UP000032254">
    <property type="component" value="Unassembled WGS sequence"/>
</dbReference>
<dbReference type="PATRIC" id="fig|47853.6.peg.861"/>
<dbReference type="SUPFAM" id="SSF50475">
    <property type="entry name" value="FMN-binding split barrel"/>
    <property type="match status" value="1"/>
</dbReference>
<evidence type="ECO:0000256" key="1">
    <source>
        <dbReference type="ARBA" id="ARBA00008710"/>
    </source>
</evidence>
<comment type="similarity">
    <text evidence="1">Belongs to the F420H(2)-dependent quinone reductase family.</text>
</comment>
<accession>A0A0D0VVJ8</accession>
<dbReference type="GO" id="GO:0005886">
    <property type="term" value="C:plasma membrane"/>
    <property type="evidence" value="ECO:0007669"/>
    <property type="project" value="TreeGrafter"/>
</dbReference>
<dbReference type="GO" id="GO:0016491">
    <property type="term" value="F:oxidoreductase activity"/>
    <property type="evidence" value="ECO:0007669"/>
    <property type="project" value="InterPro"/>
</dbReference>
<dbReference type="InterPro" id="IPR004378">
    <property type="entry name" value="F420H2_quin_Rdtase"/>
</dbReference>
<dbReference type="AlphaFoldDB" id="A0A0D0VVJ8"/>
<reference evidence="3 4" key="1">
    <citation type="submission" date="2015-01" db="EMBL/GenBank/DDBJ databases">
        <title>Sequencing and annotation of Micromonospora carbonacea strain JXNU-1 genome.</title>
        <authorList>
            <person name="Long Z."/>
            <person name="Huang Y."/>
            <person name="Jiang Y."/>
        </authorList>
    </citation>
    <scope>NUCLEOTIDE SEQUENCE [LARGE SCALE GENOMIC DNA]</scope>
    <source>
        <strain evidence="3 4">JXNU-1</strain>
    </source>
</reference>
<dbReference type="InterPro" id="IPR012349">
    <property type="entry name" value="Split_barrel_FMN-bd"/>
</dbReference>
<dbReference type="EMBL" id="JXSX01000001">
    <property type="protein sequence ID" value="KIR64783.1"/>
    <property type="molecule type" value="Genomic_DNA"/>
</dbReference>
<evidence type="ECO:0000313" key="3">
    <source>
        <dbReference type="EMBL" id="KIR64783.1"/>
    </source>
</evidence>
<organism evidence="3 4">
    <name type="scientific">Micromonospora haikouensis</name>
    <dbReference type="NCBI Taxonomy" id="686309"/>
    <lineage>
        <taxon>Bacteria</taxon>
        <taxon>Bacillati</taxon>
        <taxon>Actinomycetota</taxon>
        <taxon>Actinomycetes</taxon>
        <taxon>Micromonosporales</taxon>
        <taxon>Micromonosporaceae</taxon>
        <taxon>Micromonospora</taxon>
    </lineage>
</organism>
<keyword evidence="4" id="KW-1185">Reference proteome</keyword>
<evidence type="ECO:0000256" key="2">
    <source>
        <dbReference type="ARBA" id="ARBA00049106"/>
    </source>
</evidence>
<dbReference type="RefSeq" id="WP_043961526.1">
    <property type="nucleotide sequence ID" value="NZ_JXSX01000001.1"/>
</dbReference>
<protein>
    <submittedName>
        <fullName evidence="3">LigA</fullName>
    </submittedName>
</protein>
<proteinExistence type="inferred from homology"/>
<dbReference type="PANTHER" id="PTHR39428:SF1">
    <property type="entry name" value="F420H(2)-DEPENDENT QUINONE REDUCTASE RV1261C"/>
    <property type="match status" value="1"/>
</dbReference>
<comment type="catalytic activity">
    <reaction evidence="2">
        <text>oxidized coenzyme F420-(gamma-L-Glu)(n) + a quinol + H(+) = reduced coenzyme F420-(gamma-L-Glu)(n) + a quinone</text>
        <dbReference type="Rhea" id="RHEA:39663"/>
        <dbReference type="Rhea" id="RHEA-COMP:12939"/>
        <dbReference type="Rhea" id="RHEA-COMP:14378"/>
        <dbReference type="ChEBI" id="CHEBI:15378"/>
        <dbReference type="ChEBI" id="CHEBI:24646"/>
        <dbReference type="ChEBI" id="CHEBI:132124"/>
        <dbReference type="ChEBI" id="CHEBI:133980"/>
        <dbReference type="ChEBI" id="CHEBI:139511"/>
    </reaction>
</comment>
<name>A0A0D0VVJ8_9ACTN</name>
<dbReference type="Pfam" id="PF04075">
    <property type="entry name" value="F420H2_quin_red"/>
    <property type="match status" value="1"/>
</dbReference>
<dbReference type="GO" id="GO:0070967">
    <property type="term" value="F:coenzyme F420 binding"/>
    <property type="evidence" value="ECO:0007669"/>
    <property type="project" value="TreeGrafter"/>
</dbReference>
<gene>
    <name evidence="3" type="ORF">TK50_04035</name>
</gene>